<name>A0A380WVB5_9FIRM</name>
<reference evidence="1 2" key="1">
    <citation type="submission" date="2018-06" db="EMBL/GenBank/DDBJ databases">
        <authorList>
            <consortium name="Pathogen Informatics"/>
            <person name="Doyle S."/>
        </authorList>
    </citation>
    <scope>NUCLEOTIDE SEQUENCE [LARGE SCALE GENOMIC DNA]</scope>
    <source>
        <strain evidence="1 2">NCTC9810</strain>
    </source>
</reference>
<dbReference type="AlphaFoldDB" id="A0A380WVB5"/>
<dbReference type="Proteomes" id="UP000255124">
    <property type="component" value="Unassembled WGS sequence"/>
</dbReference>
<dbReference type="EMBL" id="UFTA01000002">
    <property type="protein sequence ID" value="SUU92440.1"/>
    <property type="molecule type" value="Genomic_DNA"/>
</dbReference>
<evidence type="ECO:0008006" key="3">
    <source>
        <dbReference type="Google" id="ProtNLM"/>
    </source>
</evidence>
<gene>
    <name evidence="1" type="ORF">NCTC9810_00773</name>
</gene>
<accession>A0A380WVB5</accession>
<organism evidence="1 2">
    <name type="scientific">Anaerococcus octavius</name>
    <dbReference type="NCBI Taxonomy" id="54007"/>
    <lineage>
        <taxon>Bacteria</taxon>
        <taxon>Bacillati</taxon>
        <taxon>Bacillota</taxon>
        <taxon>Tissierellia</taxon>
        <taxon>Tissierellales</taxon>
        <taxon>Peptoniphilaceae</taxon>
        <taxon>Anaerococcus</taxon>
    </lineage>
</organism>
<sequence>MRDFKTGRKVDPKERVLVVKNKVYTDDSFVIFDTSKLEDYPPEVYYDREDIYLGKMFDEDVYVLPDIEEILLNYQDQCFSNHDLDDLREFLVSRRISFYEKLEQI</sequence>
<dbReference type="OrthoDB" id="1691060at2"/>
<protein>
    <recommendedName>
        <fullName evidence="3">Aspartate 1-decarboxylase (Aspartate alpha-decarboxylase)</fullName>
    </recommendedName>
</protein>
<dbReference type="RefSeq" id="WP_115595230.1">
    <property type="nucleotide sequence ID" value="NZ_JAPJPW010000042.1"/>
</dbReference>
<evidence type="ECO:0000313" key="2">
    <source>
        <dbReference type="Proteomes" id="UP000255124"/>
    </source>
</evidence>
<proteinExistence type="predicted"/>
<evidence type="ECO:0000313" key="1">
    <source>
        <dbReference type="EMBL" id="SUU92440.1"/>
    </source>
</evidence>